<feature type="non-terminal residue" evidence="1">
    <location>
        <position position="185"/>
    </location>
</feature>
<dbReference type="AntiFam" id="ANF00225">
    <property type="entry name" value="Shadow ORF (opposite tuf)"/>
</dbReference>
<organism evidence="1">
    <name type="scientific">Tanacetum cinerariifolium</name>
    <name type="common">Dalmatian daisy</name>
    <name type="synonym">Chrysanthemum cinerariifolium</name>
    <dbReference type="NCBI Taxonomy" id="118510"/>
    <lineage>
        <taxon>Eukaryota</taxon>
        <taxon>Viridiplantae</taxon>
        <taxon>Streptophyta</taxon>
        <taxon>Embryophyta</taxon>
        <taxon>Tracheophyta</taxon>
        <taxon>Spermatophyta</taxon>
        <taxon>Magnoliopsida</taxon>
        <taxon>eudicotyledons</taxon>
        <taxon>Gunneridae</taxon>
        <taxon>Pentapetalae</taxon>
        <taxon>asterids</taxon>
        <taxon>campanulids</taxon>
        <taxon>Asterales</taxon>
        <taxon>Asteraceae</taxon>
        <taxon>Asteroideae</taxon>
        <taxon>Anthemideae</taxon>
        <taxon>Anthemidinae</taxon>
        <taxon>Tanacetum</taxon>
    </lineage>
</organism>
<name>A0A699UTQ1_TANCI</name>
<gene>
    <name evidence="1" type="ORF">Tci_897442</name>
</gene>
<dbReference type="EMBL" id="BKCJ011361006">
    <property type="protein sequence ID" value="GFD25473.1"/>
    <property type="molecule type" value="Genomic_DNA"/>
</dbReference>
<reference evidence="1" key="1">
    <citation type="journal article" date="2019" name="Sci. Rep.">
        <title>Draft genome of Tanacetum cinerariifolium, the natural source of mosquito coil.</title>
        <authorList>
            <person name="Yamashiro T."/>
            <person name="Shiraishi A."/>
            <person name="Satake H."/>
            <person name="Nakayama K."/>
        </authorList>
    </citation>
    <scope>NUCLEOTIDE SEQUENCE</scope>
</reference>
<feature type="non-terminal residue" evidence="1">
    <location>
        <position position="1"/>
    </location>
</feature>
<comment type="caution">
    <text evidence="1">The sequence shown here is derived from an EMBL/GenBank/DDBJ whole genome shotgun (WGS) entry which is preliminary data.</text>
</comment>
<protein>
    <submittedName>
        <fullName evidence="1">Uncharacterized protein</fullName>
    </submittedName>
</protein>
<evidence type="ECO:0000313" key="1">
    <source>
        <dbReference type="EMBL" id="GFD25473.1"/>
    </source>
</evidence>
<proteinExistence type="predicted"/>
<sequence>ADDLDFLTNLNDAGLDAAGDDGAATRDREHVLDRHHERLVERTLGLRDVLVDLLHQLEHGFLAERVVRARERAGGRTLDDLVHEHHHGRHADLAGEQDVLAGLRHRAVGGRHDQDRAVHLGCAGDHVLHIVGVAGAIDVRIVAVGRLILDVGGRDGDAALALLGSLVDVREVNGGAAGGLCENLG</sequence>
<accession>A0A699UTQ1</accession>
<dbReference type="AntiFam" id="ANF00072">
    <property type="entry name" value="Shadow ORF (opposite TypA)"/>
</dbReference>
<dbReference type="AlphaFoldDB" id="A0A699UTQ1"/>